<evidence type="ECO:0000256" key="1">
    <source>
        <dbReference type="SAM" id="MobiDB-lite"/>
    </source>
</evidence>
<keyword evidence="2" id="KW-1185">Reference proteome</keyword>
<reference evidence="3" key="1">
    <citation type="submission" date="2025-08" db="UniProtKB">
        <authorList>
            <consortium name="RefSeq"/>
        </authorList>
    </citation>
    <scope>IDENTIFICATION</scope>
    <source>
        <tissue evidence="3">Kidney</tissue>
    </source>
</reference>
<dbReference type="FunCoup" id="A0A1S3FI14">
    <property type="interactions" value="1346"/>
</dbReference>
<feature type="compositionally biased region" description="Polar residues" evidence="1">
    <location>
        <begin position="35"/>
        <end position="53"/>
    </location>
</feature>
<proteinExistence type="predicted"/>
<gene>
    <name evidence="3" type="primary">Itgb3bp</name>
</gene>
<evidence type="ECO:0000313" key="2">
    <source>
        <dbReference type="Proteomes" id="UP000081671"/>
    </source>
</evidence>
<evidence type="ECO:0000313" key="3">
    <source>
        <dbReference type="RefSeq" id="XP_012875955.1"/>
    </source>
</evidence>
<dbReference type="RefSeq" id="XP_012875955.1">
    <property type="nucleotide sequence ID" value="XM_013020501.1"/>
</dbReference>
<dbReference type="GeneID" id="105988777"/>
<dbReference type="PANTHER" id="PTHR15581">
    <property type="entry name" value="CENTROMERE PROTEIN R"/>
    <property type="match status" value="1"/>
</dbReference>
<accession>A0A1S3FI14</accession>
<dbReference type="GO" id="GO:0034080">
    <property type="term" value="P:CENP-A containing chromatin assembly"/>
    <property type="evidence" value="ECO:0007669"/>
    <property type="project" value="InterPro"/>
</dbReference>
<dbReference type="KEGG" id="dord:105988777"/>
<dbReference type="PIRSF" id="PIRSF011860">
    <property type="entry name" value="NRIF3_coact_rcpt"/>
    <property type="match status" value="1"/>
</dbReference>
<dbReference type="Pfam" id="PF06729">
    <property type="entry name" value="CENP-R"/>
    <property type="match status" value="1"/>
</dbReference>
<feature type="region of interest" description="Disordered" evidence="1">
    <location>
        <begin position="25"/>
        <end position="83"/>
    </location>
</feature>
<dbReference type="CTD" id="23421"/>
<organism evidence="2 3">
    <name type="scientific">Dipodomys ordii</name>
    <name type="common">Ord's kangaroo rat</name>
    <dbReference type="NCBI Taxonomy" id="10020"/>
    <lineage>
        <taxon>Eukaryota</taxon>
        <taxon>Metazoa</taxon>
        <taxon>Chordata</taxon>
        <taxon>Craniata</taxon>
        <taxon>Vertebrata</taxon>
        <taxon>Euteleostomi</taxon>
        <taxon>Mammalia</taxon>
        <taxon>Eutheria</taxon>
        <taxon>Euarchontoglires</taxon>
        <taxon>Glires</taxon>
        <taxon>Rodentia</taxon>
        <taxon>Castorimorpha</taxon>
        <taxon>Heteromyidae</taxon>
        <taxon>Dipodomyinae</taxon>
        <taxon>Dipodomys</taxon>
    </lineage>
</organism>
<dbReference type="AlphaFoldDB" id="A0A1S3FI14"/>
<name>A0A1S3FI14_DIPOR</name>
<sequence length="185" mass="21519">MTFALDCVKRSLQLDDPLEENSFASPKITRKKSIETYSPTTGTCQMSPFSSPTRSEEQEHRNRPGNGKRKTMTHFNLTKRKESTKEDNDEFMMLLSKAEKSSEEILKIVQNLRSIQALEGNRELENLIGTFYTPCFLRREMKKTKELMTRVTKQKLFEKSSVLPHKELYHLDSYEFLRAILNSGT</sequence>
<dbReference type="InterPro" id="IPR009601">
    <property type="entry name" value="CENP-R"/>
</dbReference>
<dbReference type="InParanoid" id="A0A1S3FI14"/>
<dbReference type="OrthoDB" id="8839831at2759"/>
<dbReference type="Proteomes" id="UP000081671">
    <property type="component" value="Unplaced"/>
</dbReference>
<dbReference type="PANTHER" id="PTHR15581:SF0">
    <property type="entry name" value="CENTROMERE PROTEIN R"/>
    <property type="match status" value="1"/>
</dbReference>
<dbReference type="GO" id="GO:0006355">
    <property type="term" value="P:regulation of DNA-templated transcription"/>
    <property type="evidence" value="ECO:0007669"/>
    <property type="project" value="InterPro"/>
</dbReference>
<protein>
    <submittedName>
        <fullName evidence="3">Centromere protein R</fullName>
    </submittedName>
</protein>
<dbReference type="GO" id="GO:0005654">
    <property type="term" value="C:nucleoplasm"/>
    <property type="evidence" value="ECO:0007669"/>
    <property type="project" value="TreeGrafter"/>
</dbReference>